<evidence type="ECO:0000313" key="2">
    <source>
        <dbReference type="Proteomes" id="UP000053237"/>
    </source>
</evidence>
<gene>
    <name evidence="1" type="ORF">BN9_081750</name>
</gene>
<proteinExistence type="predicted"/>
<comment type="caution">
    <text evidence="1">The sequence shown here is derived from an EMBL/GenBank/DDBJ whole genome shotgun (WGS) entry which is preliminary data.</text>
</comment>
<name>A0A024GLH9_9STRA</name>
<evidence type="ECO:0000313" key="1">
    <source>
        <dbReference type="EMBL" id="CCI47197.1"/>
    </source>
</evidence>
<dbReference type="InParanoid" id="A0A024GLH9"/>
<accession>A0A024GLH9</accession>
<protein>
    <submittedName>
        <fullName evidence="1">Uncharacterized protein</fullName>
    </submittedName>
</protein>
<dbReference type="Proteomes" id="UP000053237">
    <property type="component" value="Unassembled WGS sequence"/>
</dbReference>
<dbReference type="AlphaFoldDB" id="A0A024GLH9"/>
<organism evidence="1 2">
    <name type="scientific">Albugo candida</name>
    <dbReference type="NCBI Taxonomy" id="65357"/>
    <lineage>
        <taxon>Eukaryota</taxon>
        <taxon>Sar</taxon>
        <taxon>Stramenopiles</taxon>
        <taxon>Oomycota</taxon>
        <taxon>Peronosporomycetes</taxon>
        <taxon>Albuginales</taxon>
        <taxon>Albuginaceae</taxon>
        <taxon>Albugo</taxon>
    </lineage>
</organism>
<dbReference type="EMBL" id="CAIX01000156">
    <property type="protein sequence ID" value="CCI47197.1"/>
    <property type="molecule type" value="Genomic_DNA"/>
</dbReference>
<reference evidence="1 2" key="1">
    <citation type="submission" date="2012-05" db="EMBL/GenBank/DDBJ databases">
        <title>Recombination and specialization in a pathogen metapopulation.</title>
        <authorList>
            <person name="Gardiner A."/>
            <person name="Kemen E."/>
            <person name="Schultz-Larsen T."/>
            <person name="MacLean D."/>
            <person name="Van Oosterhout C."/>
            <person name="Jones J.D.G."/>
        </authorList>
    </citation>
    <scope>NUCLEOTIDE SEQUENCE [LARGE SCALE GENOMIC DNA]</scope>
    <source>
        <strain evidence="1 2">Ac Nc2</strain>
    </source>
</reference>
<sequence length="179" mass="21186">MICSWEEKNGYKHEFLIKHIDSKRVVYCDKAPNSKGMSLSWFLSVCQFAVTFKKDFVYFSDEQQEETEAKATTNELITHAKIMSRRGEDFGFQEIDFNLNKDAKSEVSSEVFKYLKKKPLYDLCIKVHEREFCPHQEEMAIDVRETDRQIFVLNIEAMILYNVRFVNTLEEGIHVRFES</sequence>
<keyword evidence="2" id="KW-1185">Reference proteome</keyword>